<evidence type="ECO:0000313" key="2">
    <source>
        <dbReference type="Proteomes" id="UP000828251"/>
    </source>
</evidence>
<dbReference type="AlphaFoldDB" id="A0A9D3ULB5"/>
<dbReference type="Proteomes" id="UP000828251">
    <property type="component" value="Unassembled WGS sequence"/>
</dbReference>
<gene>
    <name evidence="1" type="ORF">J1N35_038075</name>
</gene>
<evidence type="ECO:0000313" key="1">
    <source>
        <dbReference type="EMBL" id="KAH1047291.1"/>
    </source>
</evidence>
<protein>
    <submittedName>
        <fullName evidence="1">Uncharacterized protein</fullName>
    </submittedName>
</protein>
<organism evidence="1 2">
    <name type="scientific">Gossypium stocksii</name>
    <dbReference type="NCBI Taxonomy" id="47602"/>
    <lineage>
        <taxon>Eukaryota</taxon>
        <taxon>Viridiplantae</taxon>
        <taxon>Streptophyta</taxon>
        <taxon>Embryophyta</taxon>
        <taxon>Tracheophyta</taxon>
        <taxon>Spermatophyta</taxon>
        <taxon>Magnoliopsida</taxon>
        <taxon>eudicotyledons</taxon>
        <taxon>Gunneridae</taxon>
        <taxon>Pentapetalae</taxon>
        <taxon>rosids</taxon>
        <taxon>malvids</taxon>
        <taxon>Malvales</taxon>
        <taxon>Malvaceae</taxon>
        <taxon>Malvoideae</taxon>
        <taxon>Gossypium</taxon>
    </lineage>
</organism>
<reference evidence="1 2" key="1">
    <citation type="journal article" date="2021" name="Plant Biotechnol. J.">
        <title>Multi-omics assisted identification of the key and species-specific regulatory components of drought-tolerant mechanisms in Gossypium stocksii.</title>
        <authorList>
            <person name="Yu D."/>
            <person name="Ke L."/>
            <person name="Zhang D."/>
            <person name="Wu Y."/>
            <person name="Sun Y."/>
            <person name="Mei J."/>
            <person name="Sun J."/>
            <person name="Sun Y."/>
        </authorList>
    </citation>
    <scope>NUCLEOTIDE SEQUENCE [LARGE SCALE GENOMIC DNA]</scope>
    <source>
        <strain evidence="2">cv. E1</strain>
        <tissue evidence="1">Leaf</tissue>
    </source>
</reference>
<name>A0A9D3ULB5_9ROSI</name>
<sequence>MARRELDVMERKIKKAEKKVKKWKGWTAEAREAAEHVHLEVVQIRGAFHALSMALKTLDAQLDFISAWLAQNGGR</sequence>
<comment type="caution">
    <text evidence="1">The sequence shown here is derived from an EMBL/GenBank/DDBJ whole genome shotgun (WGS) entry which is preliminary data.</text>
</comment>
<keyword evidence="2" id="KW-1185">Reference proteome</keyword>
<proteinExistence type="predicted"/>
<dbReference type="EMBL" id="JAIQCV010000011">
    <property type="protein sequence ID" value="KAH1047291.1"/>
    <property type="molecule type" value="Genomic_DNA"/>
</dbReference>
<accession>A0A9D3ULB5</accession>
<dbReference type="OrthoDB" id="10321290at2759"/>